<evidence type="ECO:0000259" key="8">
    <source>
        <dbReference type="Pfam" id="PF02687"/>
    </source>
</evidence>
<dbReference type="PANTHER" id="PTHR30572">
    <property type="entry name" value="MEMBRANE COMPONENT OF TRANSPORTER-RELATED"/>
    <property type="match status" value="1"/>
</dbReference>
<reference evidence="13" key="3">
    <citation type="submission" date="2019-06" db="EMBL/GenBank/DDBJ databases">
        <authorList>
            <person name="Bisanz J.E."/>
            <person name="Turnbaugh P.J."/>
        </authorList>
    </citation>
    <scope>NUCLEOTIDE SEQUENCE</scope>
    <source>
        <strain evidence="13">SECO-MT75m2</strain>
    </source>
</reference>
<evidence type="ECO:0000313" key="11">
    <source>
        <dbReference type="EMBL" id="RDB72226.1"/>
    </source>
</evidence>
<evidence type="ECO:0000256" key="6">
    <source>
        <dbReference type="ARBA" id="ARBA00038076"/>
    </source>
</evidence>
<keyword evidence="4 7" id="KW-1133">Transmembrane helix</keyword>
<dbReference type="EMBL" id="VEVP01000004">
    <property type="protein sequence ID" value="TNU94749.1"/>
    <property type="molecule type" value="Genomic_DNA"/>
</dbReference>
<protein>
    <submittedName>
        <fullName evidence="11">ABC transporter permease</fullName>
    </submittedName>
    <submittedName>
        <fullName evidence="10">FtsX-like permease family protein</fullName>
    </submittedName>
</protein>
<evidence type="ECO:0000313" key="15">
    <source>
        <dbReference type="Proteomes" id="UP000253970"/>
    </source>
</evidence>
<dbReference type="RefSeq" id="WP_009304842.1">
    <property type="nucleotide sequence ID" value="NZ_CABHNG010000026.1"/>
</dbReference>
<evidence type="ECO:0000313" key="10">
    <source>
        <dbReference type="EMBL" id="MVN33002.1"/>
    </source>
</evidence>
<dbReference type="InterPro" id="IPR003838">
    <property type="entry name" value="ABC3_permease_C"/>
</dbReference>
<evidence type="ECO:0000313" key="13">
    <source>
        <dbReference type="EMBL" id="TNU94749.1"/>
    </source>
</evidence>
<feature type="domain" description="MacB-like periplasmic core" evidence="9">
    <location>
        <begin position="21"/>
        <end position="228"/>
    </location>
</feature>
<dbReference type="Proteomes" id="UP000253752">
    <property type="component" value="Unassembled WGS sequence"/>
</dbReference>
<feature type="domain" description="ABC3 transporter permease C-terminal" evidence="8">
    <location>
        <begin position="271"/>
        <end position="390"/>
    </location>
</feature>
<organism evidence="11 15">
    <name type="scientific">Eggerthella lenta</name>
    <name type="common">Eubacterium lentum</name>
    <dbReference type="NCBI Taxonomy" id="84112"/>
    <lineage>
        <taxon>Bacteria</taxon>
        <taxon>Bacillati</taxon>
        <taxon>Actinomycetota</taxon>
        <taxon>Coriobacteriia</taxon>
        <taxon>Eggerthellales</taxon>
        <taxon>Eggerthellaceae</taxon>
        <taxon>Eggerthella</taxon>
    </lineage>
</organism>
<dbReference type="Proteomes" id="UP000253970">
    <property type="component" value="Unassembled WGS sequence"/>
</dbReference>
<dbReference type="Proteomes" id="UP000312594">
    <property type="component" value="Unassembled WGS sequence"/>
</dbReference>
<gene>
    <name evidence="12" type="ORF">C1872_14650</name>
    <name evidence="11" type="ORF">C1875_04045</name>
    <name evidence="13" type="ORF">FIC87_02515</name>
    <name evidence="10" type="ORF">GO726_07440</name>
</gene>
<comment type="subcellular location">
    <subcellularLocation>
        <location evidence="1">Cell membrane</location>
        <topology evidence="1">Multi-pass membrane protein</topology>
    </subcellularLocation>
</comment>
<dbReference type="PANTHER" id="PTHR30572:SF4">
    <property type="entry name" value="ABC TRANSPORTER PERMEASE YTRF"/>
    <property type="match status" value="1"/>
</dbReference>
<evidence type="ECO:0000256" key="2">
    <source>
        <dbReference type="ARBA" id="ARBA00022475"/>
    </source>
</evidence>
<evidence type="ECO:0000259" key="9">
    <source>
        <dbReference type="Pfam" id="PF12704"/>
    </source>
</evidence>
<accession>A0A369MMN4</accession>
<dbReference type="EMBL" id="PPTX01000031">
    <property type="protein sequence ID" value="RDB75040.1"/>
    <property type="molecule type" value="Genomic_DNA"/>
</dbReference>
<dbReference type="EMBL" id="WPOM01000011">
    <property type="protein sequence ID" value="MVN33002.1"/>
    <property type="molecule type" value="Genomic_DNA"/>
</dbReference>
<dbReference type="GO" id="GO:0005886">
    <property type="term" value="C:plasma membrane"/>
    <property type="evidence" value="ECO:0007669"/>
    <property type="project" value="UniProtKB-SubCell"/>
</dbReference>
<reference evidence="10 17" key="4">
    <citation type="submission" date="2019-11" db="EMBL/GenBank/DDBJ databases">
        <title>Whole genome shotgun sequencing (WGS) data from Adlercreutzia equolifaciens ResAG-91, Eggerthella lenta MRI-F36, MRI-F37, MRI-F40, ResAG-49, ResAG-88, ResAG-121, ResAG-145, and Gordonibacter sp. ResAG-5, ResAG-26, ResAG-43, ResAG-50, ResAG-59.</title>
        <authorList>
            <person name="Stoll D.A."/>
            <person name="Danylec N."/>
            <person name="Franz C.M.A.P."/>
            <person name="Huch M."/>
        </authorList>
    </citation>
    <scope>NUCLEOTIDE SEQUENCE [LARGE SCALE GENOMIC DNA]</scope>
    <source>
        <strain evidence="10 17">ResAG-88</strain>
    </source>
</reference>
<evidence type="ECO:0000256" key="1">
    <source>
        <dbReference type="ARBA" id="ARBA00004651"/>
    </source>
</evidence>
<feature type="transmembrane region" description="Helical" evidence="7">
    <location>
        <begin position="357"/>
        <end position="380"/>
    </location>
</feature>
<comment type="caution">
    <text evidence="11">The sequence shown here is derived from an EMBL/GenBank/DDBJ whole genome shotgun (WGS) entry which is preliminary data.</text>
</comment>
<dbReference type="Proteomes" id="UP000436429">
    <property type="component" value="Unassembled WGS sequence"/>
</dbReference>
<dbReference type="InterPro" id="IPR025857">
    <property type="entry name" value="MacB_PCD"/>
</dbReference>
<dbReference type="AlphaFoldDB" id="A0A369MMN4"/>
<feature type="transmembrane region" description="Helical" evidence="7">
    <location>
        <begin position="264"/>
        <end position="288"/>
    </location>
</feature>
<proteinExistence type="inferred from homology"/>
<feature type="transmembrane region" description="Helical" evidence="7">
    <location>
        <begin position="21"/>
        <end position="43"/>
    </location>
</feature>
<evidence type="ECO:0000313" key="16">
    <source>
        <dbReference type="Proteomes" id="UP000312594"/>
    </source>
</evidence>
<keyword evidence="5 7" id="KW-0472">Membrane</keyword>
<evidence type="ECO:0000256" key="5">
    <source>
        <dbReference type="ARBA" id="ARBA00023136"/>
    </source>
</evidence>
<evidence type="ECO:0000313" key="14">
    <source>
        <dbReference type="Proteomes" id="UP000253752"/>
    </source>
</evidence>
<name>A0A369MMN4_EGGLN</name>
<comment type="similarity">
    <text evidence="6">Belongs to the ABC-4 integral membrane protein family.</text>
</comment>
<dbReference type="Pfam" id="PF02687">
    <property type="entry name" value="FtsX"/>
    <property type="match status" value="1"/>
</dbReference>
<keyword evidence="2" id="KW-1003">Cell membrane</keyword>
<dbReference type="GO" id="GO:0022857">
    <property type="term" value="F:transmembrane transporter activity"/>
    <property type="evidence" value="ECO:0007669"/>
    <property type="project" value="TreeGrafter"/>
</dbReference>
<dbReference type="EMBL" id="PPTU01000004">
    <property type="protein sequence ID" value="RDB72226.1"/>
    <property type="molecule type" value="Genomic_DNA"/>
</dbReference>
<evidence type="ECO:0000313" key="17">
    <source>
        <dbReference type="Proteomes" id="UP000436429"/>
    </source>
</evidence>
<evidence type="ECO:0000256" key="7">
    <source>
        <dbReference type="SAM" id="Phobius"/>
    </source>
</evidence>
<feature type="transmembrane region" description="Helical" evidence="7">
    <location>
        <begin position="315"/>
        <end position="345"/>
    </location>
</feature>
<dbReference type="InterPro" id="IPR050250">
    <property type="entry name" value="Macrolide_Exporter_MacB"/>
</dbReference>
<reference evidence="14 15" key="2">
    <citation type="journal article" date="2018" name="Elife">
        <title>Discovery and characterization of a prevalent human gut bacterial enzyme sufficient for the inactivation of a family of plant toxins.</title>
        <authorList>
            <person name="Koppel N."/>
            <person name="Bisanz J.E."/>
            <person name="Pandelia M.E."/>
            <person name="Turnbaugh P.J."/>
            <person name="Balskus E.P."/>
        </authorList>
    </citation>
    <scope>NUCLEOTIDE SEQUENCE [LARGE SCALE GENOMIC DNA]</scope>
    <source>
        <strain evidence="12 14">MR1 #12</strain>
        <strain evidence="11 15">W1 BHI 6</strain>
    </source>
</reference>
<reference evidence="13 16" key="1">
    <citation type="journal article" date="2005" name="Appl. Environ. Microbiol.">
        <title>Intestinal bacterial communities that produce active estrogen-like compounds enterodiol and enterolactone in humans.</title>
        <authorList>
            <person name="Clavel T."/>
            <person name="Henderson G."/>
            <person name="Alpert C.A."/>
            <person name="Philippe C."/>
            <person name="Rigottier-Gois L."/>
            <person name="Dore J."/>
            <person name="Blaut M."/>
        </authorList>
    </citation>
    <scope>NUCLEOTIDE SEQUENCE [LARGE SCALE GENOMIC DNA]</scope>
    <source>
        <strain evidence="13 16">SECO-MT75m2</strain>
    </source>
</reference>
<evidence type="ECO:0000256" key="3">
    <source>
        <dbReference type="ARBA" id="ARBA00022692"/>
    </source>
</evidence>
<evidence type="ECO:0000256" key="4">
    <source>
        <dbReference type="ARBA" id="ARBA00022989"/>
    </source>
</evidence>
<sequence>MKIGDLFYETWHALSANKGRSFLTILGIVIGIAAVIAMTSLIAGVQNMLMGEMGLSQARQVSISAYSPQGITFDDLDKLEQGMPEYEVITGASYASAEITMADGQKNHATVIGARPDYFTANGTKLKEGRFFTESEEQNAARLVVMGGGEMTVQMLGVPDTEAVGKTVRLGNDDYTVIGVLETSSFMGGGGTFYAPYTTVETRIGNASGIQQIVGFAREGTDMDRLVETTQTFVAQYFNLEPENVYVSSLDAVIKQMETMMTSFSLLMGSVASISLFVGGIGIMNMMLTNVTERIREIGLRKSLGARRRDITKQFLLEAIMLCVAGGAFGILFGFLAAFGLGQVIGAVQAGMTVTPVLAPGVVFGAVAVCVLIGVVFGYYPARRAAKLDPVESLRYQ</sequence>
<evidence type="ECO:0000313" key="12">
    <source>
        <dbReference type="EMBL" id="RDB75040.1"/>
    </source>
</evidence>
<dbReference type="Pfam" id="PF12704">
    <property type="entry name" value="MacB_PCD"/>
    <property type="match status" value="1"/>
</dbReference>
<keyword evidence="3 7" id="KW-0812">Transmembrane</keyword>
<dbReference type="GeneID" id="69510446"/>